<dbReference type="InterPro" id="IPR050902">
    <property type="entry name" value="ABC_Transporter_SBP"/>
</dbReference>
<feature type="transmembrane region" description="Helical" evidence="1">
    <location>
        <begin position="6"/>
        <end position="26"/>
    </location>
</feature>
<dbReference type="PANTHER" id="PTHR30535:SF34">
    <property type="entry name" value="MOLYBDATE-BINDING PROTEIN MOLA"/>
    <property type="match status" value="1"/>
</dbReference>
<feature type="domain" description="Fe/B12 periplasmic-binding" evidence="2">
    <location>
        <begin position="56"/>
        <end position="344"/>
    </location>
</feature>
<dbReference type="AlphaFoldDB" id="A0A8J8PGN2"/>
<dbReference type="Pfam" id="PF01497">
    <property type="entry name" value="Peripla_BP_2"/>
    <property type="match status" value="1"/>
</dbReference>
<accession>A0A8J8PGN2</accession>
<comment type="caution">
    <text evidence="3">The sequence shown here is derived from an EMBL/GenBank/DDBJ whole genome shotgun (WGS) entry which is preliminary data.</text>
</comment>
<proteinExistence type="predicted"/>
<name>A0A8J8PGN2_9ARCH</name>
<evidence type="ECO:0000259" key="2">
    <source>
        <dbReference type="PROSITE" id="PS50983"/>
    </source>
</evidence>
<sequence length="394" mass="43067">MANLGVKLAAVIVVVIIAAGGIYYVLGDAQEDNTKGDRTITDVFGNEFTLPENVESVVAECGPALRYLSFMGEEVSKKVIATSSVAAKPVLSGISYNYVYGLGDLEMVGDFTNSATMEKIVTLNPDLVIIGNQADTIKKEVAEFKEKMNAAGIPVCIIKYVYNLDDPDFEKQVNLMGEIFHKSDRAKELLAGIDKQMKTLDDLCSKINETSNVYIGGVLAYGNADLLRSITTESSALAYLGTTVNNVAEDDGMGTPNGAQWISAKSEEALLQYDKNNGIDTIFIDLGGYKKVADGSKWVSELSAYPEHIYISLPTVAFSTCYDNTLIDAYWTLYAIYSEKYPEVFKDFDMKDTATSIWSLFLDCSQEEADGIYNGIAQTYGVNDLFVSYNEVTA</sequence>
<evidence type="ECO:0000313" key="4">
    <source>
        <dbReference type="Proteomes" id="UP000752814"/>
    </source>
</evidence>
<evidence type="ECO:0000256" key="1">
    <source>
        <dbReference type="SAM" id="Phobius"/>
    </source>
</evidence>
<dbReference type="RefSeq" id="WP_400256708.1">
    <property type="nucleotide sequence ID" value="NZ_CAYAYE010000031.1"/>
</dbReference>
<dbReference type="InterPro" id="IPR002491">
    <property type="entry name" value="ABC_transptr_periplasmic_BD"/>
</dbReference>
<keyword evidence="1" id="KW-0812">Transmembrane</keyword>
<dbReference type="EMBL" id="LVVT01000020">
    <property type="protein sequence ID" value="TQS81912.1"/>
    <property type="molecule type" value="Genomic_DNA"/>
</dbReference>
<protein>
    <recommendedName>
        <fullName evidence="2">Fe/B12 periplasmic-binding domain-containing protein</fullName>
    </recommendedName>
</protein>
<dbReference type="SUPFAM" id="SSF53807">
    <property type="entry name" value="Helical backbone' metal receptor"/>
    <property type="match status" value="1"/>
</dbReference>
<gene>
    <name evidence="3" type="ORF">A3207_09095</name>
</gene>
<evidence type="ECO:0000313" key="3">
    <source>
        <dbReference type="EMBL" id="TQS81912.1"/>
    </source>
</evidence>
<keyword evidence="1" id="KW-0472">Membrane</keyword>
<reference evidence="3" key="1">
    <citation type="submission" date="2016-03" db="EMBL/GenBank/DDBJ databases">
        <authorList>
            <person name="Borrel G."/>
            <person name="Mccann A."/>
            <person name="O'Toole P.W."/>
        </authorList>
    </citation>
    <scope>NUCLEOTIDE SEQUENCE</scope>
    <source>
        <strain evidence="3">183</strain>
    </source>
</reference>
<keyword evidence="1" id="KW-1133">Transmembrane helix</keyword>
<dbReference type="PANTHER" id="PTHR30535">
    <property type="entry name" value="VITAMIN B12-BINDING PROTEIN"/>
    <property type="match status" value="1"/>
</dbReference>
<dbReference type="Gene3D" id="3.40.50.1980">
    <property type="entry name" value="Nitrogenase molybdenum iron protein domain"/>
    <property type="match status" value="2"/>
</dbReference>
<dbReference type="PROSITE" id="PS50983">
    <property type="entry name" value="FE_B12_PBP"/>
    <property type="match status" value="1"/>
</dbReference>
<organism evidence="3 4">
    <name type="scientific">Candidatus Methanomassiliicoccus intestinalis</name>
    <dbReference type="NCBI Taxonomy" id="1406512"/>
    <lineage>
        <taxon>Archaea</taxon>
        <taxon>Methanobacteriati</taxon>
        <taxon>Thermoplasmatota</taxon>
        <taxon>Thermoplasmata</taxon>
        <taxon>Methanomassiliicoccales</taxon>
        <taxon>Methanomassiliicoccaceae</taxon>
        <taxon>Methanomassiliicoccus</taxon>
    </lineage>
</organism>
<dbReference type="Proteomes" id="UP000752814">
    <property type="component" value="Unassembled WGS sequence"/>
</dbReference>